<dbReference type="EMBL" id="CP070250">
    <property type="protein sequence ID" value="QRV45885.1"/>
    <property type="molecule type" value="Genomic_DNA"/>
</dbReference>
<dbReference type="Proteomes" id="UP000598054">
    <property type="component" value="Plasmid unnamed1"/>
</dbReference>
<sequence>MAQPQIQPVVRPQTRYLKGDLVLFRDVERFWLGLPGHTFVGRVERSWTNTHSHKLLYDLTELNVNGNRARAGIDPDYMRPLPAADAMRDIDTAPLHEPDTGAMTPAAVAWLRQHLAQHSSVLPARR</sequence>
<keyword evidence="2" id="KW-1185">Reference proteome</keyword>
<name>A0ABX7JE34_9ACTN</name>
<dbReference type="RefSeq" id="WP_030119265.1">
    <property type="nucleotide sequence ID" value="NZ_CP070243.1"/>
</dbReference>
<accession>A0ABX7JE34</accession>
<dbReference type="GeneID" id="63984725"/>
<protein>
    <submittedName>
        <fullName evidence="1">Uncharacterized protein</fullName>
    </submittedName>
</protein>
<gene>
    <name evidence="1" type="ORF">I6J41_34415</name>
</gene>
<evidence type="ECO:0000313" key="2">
    <source>
        <dbReference type="Proteomes" id="UP000598054"/>
    </source>
</evidence>
<reference evidence="1 2" key="1">
    <citation type="submission" date="2021-02" db="EMBL/GenBank/DDBJ databases">
        <title>FDA dAtabase for Regulatory Grade micrObial Sequences (FDA-ARGOS): Supporting development and validation of Infectious Disease Dx tests.</title>
        <authorList>
            <person name="Sproer C."/>
            <person name="Gronow S."/>
            <person name="Severitt S."/>
            <person name="Schroder I."/>
            <person name="Tallon L."/>
            <person name="Sadzewicz L."/>
            <person name="Zhao X."/>
            <person name="Boylan J."/>
            <person name="Ott S."/>
            <person name="Bowen H."/>
            <person name="Vavikolanu K."/>
            <person name="Mehta A."/>
            <person name="Aluvathingal J."/>
            <person name="Nadendla S."/>
            <person name="Lowell S."/>
            <person name="Myers T."/>
            <person name="Yan Y."/>
            <person name="Sichtig H."/>
        </authorList>
    </citation>
    <scope>NUCLEOTIDE SEQUENCE [LARGE SCALE GENOMIC DNA]</scope>
    <source>
        <strain evidence="1 2">FDAARGOS_1211</strain>
        <plasmid evidence="1 2">unnamed1</plasmid>
    </source>
</reference>
<keyword evidence="1" id="KW-0614">Plasmid</keyword>
<geneLocation type="plasmid" evidence="1 2">
    <name>unnamed1</name>
</geneLocation>
<organism evidence="1 2">
    <name type="scientific">Streptomyces californicus</name>
    <dbReference type="NCBI Taxonomy" id="67351"/>
    <lineage>
        <taxon>Bacteria</taxon>
        <taxon>Bacillati</taxon>
        <taxon>Actinomycetota</taxon>
        <taxon>Actinomycetes</taxon>
        <taxon>Kitasatosporales</taxon>
        <taxon>Streptomycetaceae</taxon>
        <taxon>Streptomyces</taxon>
    </lineage>
</organism>
<evidence type="ECO:0000313" key="1">
    <source>
        <dbReference type="EMBL" id="QRV45885.1"/>
    </source>
</evidence>
<proteinExistence type="predicted"/>